<name>A0A314U7C8_PRUYE</name>
<comment type="similarity">
    <text evidence="1">Belongs to the PPR family. P subfamily.</text>
</comment>
<sequence length="597" mass="67314">MIEMAKVFSSHGAKTTILSTTPATALRFRSSICDDQSLNRSITIRVLNLPNDVVSPDSSMSATPSMDTSILREPSSFYSPKTHPTALSSTSSIAGLRMSSTGKRLELPIALLHERSSRPAPLSFFCYSSVFLVKVHNGLGAPTKLTSSAQDDPIVCLELFNWASQQPRFKHDVSTYHITVKKLGVAKMYEEMDDVVNQVLAISYIGSEALYNSIIYFFTEARKLTRAVNIFKHMQNSRNLNCRPSIRTGSNSYINHMYMETIRCLFRQMVDDGIEPDIYSLNSMIKGYVLSLHVNDALRIFHQMGVVYNCLPNSFSYDYLIHGLCSQGRTNNAKQLCNEMKSKGFIPSSKSYNSLVNALALNGEVEEAVKYLWEMIEKQRSAEFITYRTVLDEICRQGRMGEAMRLLKEFQEKDLLNGHTYRKLLYVLEDDYGDSSAHSQFSAVKKSAQPTLRELAAKHHHASIKIHKLTEKAQNEATKKAVCVPELLVEAVNGGVKELFINEKRIELEIRALTATISCFIKQTDWWLPLTRSINTAIKEIGDFENWMKIMEFDSKSIQCSYPQYSPSIIAQVTASCFNSHGSIFCFSAKFLNHGVT</sequence>
<comment type="caution">
    <text evidence="4">The sequence shown here is derived from an EMBL/GenBank/DDBJ whole genome shotgun (WGS) entry which is preliminary data.</text>
</comment>
<dbReference type="InterPro" id="IPR011990">
    <property type="entry name" value="TPR-like_helical_dom_sf"/>
</dbReference>
<feature type="repeat" description="PPR" evidence="3">
    <location>
        <begin position="383"/>
        <end position="417"/>
    </location>
</feature>
<dbReference type="STRING" id="2094558.A0A314U7C8"/>
<dbReference type="Pfam" id="PF06320">
    <property type="entry name" value="GCN5L1"/>
    <property type="match status" value="1"/>
</dbReference>
<dbReference type="Pfam" id="PF01535">
    <property type="entry name" value="PPR"/>
    <property type="match status" value="3"/>
</dbReference>
<dbReference type="EMBL" id="PJQY01003948">
    <property type="protein sequence ID" value="PQM33253.1"/>
    <property type="molecule type" value="Genomic_DNA"/>
</dbReference>
<dbReference type="Gene3D" id="1.25.40.10">
    <property type="entry name" value="Tetratricopeptide repeat domain"/>
    <property type="match status" value="2"/>
</dbReference>
<dbReference type="OrthoDB" id="185373at2759"/>
<proteinExistence type="inferred from homology"/>
<dbReference type="NCBIfam" id="TIGR00756">
    <property type="entry name" value="PPR"/>
    <property type="match status" value="4"/>
</dbReference>
<feature type="repeat" description="PPR" evidence="3">
    <location>
        <begin position="348"/>
        <end position="382"/>
    </location>
</feature>
<dbReference type="PANTHER" id="PTHR47933">
    <property type="entry name" value="PENTATRICOPEPTIDE REPEAT-CONTAINING PROTEIN 1, MITOCHONDRIAL"/>
    <property type="match status" value="1"/>
</dbReference>
<evidence type="ECO:0000256" key="1">
    <source>
        <dbReference type="ARBA" id="ARBA00007626"/>
    </source>
</evidence>
<accession>A0A314U7C8</accession>
<evidence type="ECO:0000256" key="2">
    <source>
        <dbReference type="ARBA" id="ARBA00022737"/>
    </source>
</evidence>
<evidence type="ECO:0000256" key="3">
    <source>
        <dbReference type="PROSITE-ProRule" id="PRU00708"/>
    </source>
</evidence>
<gene>
    <name evidence="4" type="ORF">Pyn_24945</name>
</gene>
<evidence type="ECO:0000313" key="4">
    <source>
        <dbReference type="EMBL" id="PQM33253.1"/>
    </source>
</evidence>
<evidence type="ECO:0000313" key="5">
    <source>
        <dbReference type="Proteomes" id="UP000250321"/>
    </source>
</evidence>
<dbReference type="GO" id="GO:0003729">
    <property type="term" value="F:mRNA binding"/>
    <property type="evidence" value="ECO:0007669"/>
    <property type="project" value="TreeGrafter"/>
</dbReference>
<dbReference type="Proteomes" id="UP000250321">
    <property type="component" value="Unassembled WGS sequence"/>
</dbReference>
<dbReference type="InterPro" id="IPR002885">
    <property type="entry name" value="PPR_rpt"/>
</dbReference>
<organism evidence="4 5">
    <name type="scientific">Prunus yedoensis var. nudiflora</name>
    <dbReference type="NCBI Taxonomy" id="2094558"/>
    <lineage>
        <taxon>Eukaryota</taxon>
        <taxon>Viridiplantae</taxon>
        <taxon>Streptophyta</taxon>
        <taxon>Embryophyta</taxon>
        <taxon>Tracheophyta</taxon>
        <taxon>Spermatophyta</taxon>
        <taxon>Magnoliopsida</taxon>
        <taxon>eudicotyledons</taxon>
        <taxon>Gunneridae</taxon>
        <taxon>Pentapetalae</taxon>
        <taxon>rosids</taxon>
        <taxon>fabids</taxon>
        <taxon>Rosales</taxon>
        <taxon>Rosaceae</taxon>
        <taxon>Amygdaloideae</taxon>
        <taxon>Amygdaleae</taxon>
        <taxon>Prunus</taxon>
    </lineage>
</organism>
<dbReference type="Pfam" id="PF13041">
    <property type="entry name" value="PPR_2"/>
    <property type="match status" value="1"/>
</dbReference>
<dbReference type="AlphaFoldDB" id="A0A314U7C8"/>
<keyword evidence="2" id="KW-0677">Repeat</keyword>
<keyword evidence="5" id="KW-1185">Reference proteome</keyword>
<reference evidence="4 5" key="1">
    <citation type="submission" date="2018-02" db="EMBL/GenBank/DDBJ databases">
        <title>Draft genome of wild Prunus yedoensis var. nudiflora.</title>
        <authorList>
            <person name="Baek S."/>
            <person name="Kim J.-H."/>
            <person name="Choi K."/>
            <person name="Kim G.-B."/>
            <person name="Cho A."/>
            <person name="Jang H."/>
            <person name="Shin C.-H."/>
            <person name="Yu H.-J."/>
            <person name="Mun J.-H."/>
        </authorList>
    </citation>
    <scope>NUCLEOTIDE SEQUENCE [LARGE SCALE GENOMIC DNA]</scope>
    <source>
        <strain evidence="5">cv. Jeju island</strain>
        <tissue evidence="4">Leaf</tissue>
    </source>
</reference>
<dbReference type="PANTHER" id="PTHR47933:SF23">
    <property type="entry name" value="OS02G0468500 PROTEIN"/>
    <property type="match status" value="1"/>
</dbReference>
<protein>
    <submittedName>
        <fullName evidence="4">Pentatricopeptide repeat-containing protein</fullName>
    </submittedName>
</protein>
<dbReference type="PROSITE" id="PS51375">
    <property type="entry name" value="PPR"/>
    <property type="match status" value="3"/>
</dbReference>
<feature type="repeat" description="PPR" evidence="3">
    <location>
        <begin position="313"/>
        <end position="347"/>
    </location>
</feature>
<dbReference type="InterPro" id="IPR051240">
    <property type="entry name" value="Mito_RNA-Proc/Resp"/>
</dbReference>